<dbReference type="InterPro" id="IPR036397">
    <property type="entry name" value="RNaseH_sf"/>
</dbReference>
<evidence type="ECO:0000256" key="2">
    <source>
        <dbReference type="ARBA" id="ARBA00022801"/>
    </source>
</evidence>
<protein>
    <submittedName>
        <fullName evidence="5">Exonuclease</fullName>
    </submittedName>
</protein>
<dbReference type="InterPro" id="IPR013520">
    <property type="entry name" value="Ribonucl_H"/>
</dbReference>
<dbReference type="Pfam" id="PF00929">
    <property type="entry name" value="RNase_T"/>
    <property type="match status" value="1"/>
</dbReference>
<accession>A0A432W9T3</accession>
<dbReference type="OrthoDB" id="4563729at2"/>
<dbReference type="InterPro" id="IPR047201">
    <property type="entry name" value="ERI-1_3'hExo-like"/>
</dbReference>
<dbReference type="InterPro" id="IPR012337">
    <property type="entry name" value="RNaseH-like_sf"/>
</dbReference>
<dbReference type="GO" id="GO:0000175">
    <property type="term" value="F:3'-5'-RNA exonuclease activity"/>
    <property type="evidence" value="ECO:0007669"/>
    <property type="project" value="InterPro"/>
</dbReference>
<dbReference type="PANTHER" id="PTHR23044">
    <property type="entry name" value="3'-5' EXONUCLEASE ERI1-RELATED"/>
    <property type="match status" value="1"/>
</dbReference>
<keyword evidence="6" id="KW-1185">Reference proteome</keyword>
<evidence type="ECO:0000256" key="3">
    <source>
        <dbReference type="ARBA" id="ARBA00022839"/>
    </source>
</evidence>
<gene>
    <name evidence="5" type="ORF">CWE09_09345</name>
</gene>
<sequence length="197" mass="21741">MTKQPLLLVVDLEATCWDSSVPGTDRKQTVNDMEIIEFGCVVAGLDGTIVDSKSFLVKPVMHPALSNFCTELTSITQQDVDTAPGYKEVTASINQWLSTFTLSAWGSWGNYDKNQIQADSQRMGGHPEFFNLPHINLKTSWRKSNGLSRKAKSGLTHALAFHDLEFAGRHHRGIDDAKNITRLLPKIDLTSVPSGLS</sequence>
<dbReference type="AlphaFoldDB" id="A0A432W9T3"/>
<keyword evidence="2" id="KW-0378">Hydrolase</keyword>
<evidence type="ECO:0000313" key="6">
    <source>
        <dbReference type="Proteomes" id="UP000288293"/>
    </source>
</evidence>
<dbReference type="SUPFAM" id="SSF53098">
    <property type="entry name" value="Ribonuclease H-like"/>
    <property type="match status" value="1"/>
</dbReference>
<dbReference type="GO" id="GO:0003676">
    <property type="term" value="F:nucleic acid binding"/>
    <property type="evidence" value="ECO:0007669"/>
    <property type="project" value="InterPro"/>
</dbReference>
<dbReference type="Proteomes" id="UP000288293">
    <property type="component" value="Unassembled WGS sequence"/>
</dbReference>
<organism evidence="5 6">
    <name type="scientific">Aliidiomarina minuta</name>
    <dbReference type="NCBI Taxonomy" id="880057"/>
    <lineage>
        <taxon>Bacteria</taxon>
        <taxon>Pseudomonadati</taxon>
        <taxon>Pseudomonadota</taxon>
        <taxon>Gammaproteobacteria</taxon>
        <taxon>Alteromonadales</taxon>
        <taxon>Idiomarinaceae</taxon>
        <taxon>Aliidiomarina</taxon>
    </lineage>
</organism>
<dbReference type="SMART" id="SM00479">
    <property type="entry name" value="EXOIII"/>
    <property type="match status" value="1"/>
</dbReference>
<dbReference type="GO" id="GO:0006259">
    <property type="term" value="P:DNA metabolic process"/>
    <property type="evidence" value="ECO:0007669"/>
    <property type="project" value="UniProtKB-ARBA"/>
</dbReference>
<evidence type="ECO:0000259" key="4">
    <source>
        <dbReference type="SMART" id="SM00479"/>
    </source>
</evidence>
<evidence type="ECO:0000256" key="1">
    <source>
        <dbReference type="ARBA" id="ARBA00022722"/>
    </source>
</evidence>
<feature type="domain" description="Exonuclease" evidence="4">
    <location>
        <begin position="6"/>
        <end position="193"/>
    </location>
</feature>
<dbReference type="EMBL" id="PIPL01000001">
    <property type="protein sequence ID" value="RUO26874.1"/>
    <property type="molecule type" value="Genomic_DNA"/>
</dbReference>
<keyword evidence="1" id="KW-0540">Nuclease</keyword>
<comment type="caution">
    <text evidence="5">The sequence shown here is derived from an EMBL/GenBank/DDBJ whole genome shotgun (WGS) entry which is preliminary data.</text>
</comment>
<keyword evidence="3 5" id="KW-0269">Exonuclease</keyword>
<dbReference type="Gene3D" id="3.30.420.10">
    <property type="entry name" value="Ribonuclease H-like superfamily/Ribonuclease H"/>
    <property type="match status" value="1"/>
</dbReference>
<dbReference type="InterPro" id="IPR051274">
    <property type="entry name" value="3-5_Exoribonuclease"/>
</dbReference>
<dbReference type="RefSeq" id="WP_126803688.1">
    <property type="nucleotide sequence ID" value="NZ_PIPL01000001.1"/>
</dbReference>
<dbReference type="PANTHER" id="PTHR23044:SF61">
    <property type="entry name" value="3'-5' EXORIBONUCLEASE 1-RELATED"/>
    <property type="match status" value="1"/>
</dbReference>
<evidence type="ECO:0000313" key="5">
    <source>
        <dbReference type="EMBL" id="RUO26874.1"/>
    </source>
</evidence>
<proteinExistence type="predicted"/>
<name>A0A432W9T3_9GAMM</name>
<reference evidence="5 6" key="1">
    <citation type="journal article" date="2011" name="Front. Microbiol.">
        <title>Genomic signatures of strain selection and enhancement in Bacillus atrophaeus var. globigii, a historical biowarfare simulant.</title>
        <authorList>
            <person name="Gibbons H.S."/>
            <person name="Broomall S.M."/>
            <person name="McNew L.A."/>
            <person name="Daligault H."/>
            <person name="Chapman C."/>
            <person name="Bruce D."/>
            <person name="Karavis M."/>
            <person name="Krepps M."/>
            <person name="McGregor P.A."/>
            <person name="Hong C."/>
            <person name="Park K.H."/>
            <person name="Akmal A."/>
            <person name="Feldman A."/>
            <person name="Lin J.S."/>
            <person name="Chang W.E."/>
            <person name="Higgs B.W."/>
            <person name="Demirev P."/>
            <person name="Lindquist J."/>
            <person name="Liem A."/>
            <person name="Fochler E."/>
            <person name="Read T.D."/>
            <person name="Tapia R."/>
            <person name="Johnson S."/>
            <person name="Bishop-Lilly K.A."/>
            <person name="Detter C."/>
            <person name="Han C."/>
            <person name="Sozhamannan S."/>
            <person name="Rosenzweig C.N."/>
            <person name="Skowronski E.W."/>
        </authorList>
    </citation>
    <scope>NUCLEOTIDE SEQUENCE [LARGE SCALE GENOMIC DNA]</scope>
    <source>
        <strain evidence="5 6">MLST1</strain>
    </source>
</reference>
<dbReference type="CDD" id="cd06133">
    <property type="entry name" value="ERI-1_3'hExo_like"/>
    <property type="match status" value="1"/>
</dbReference>